<keyword evidence="3" id="KW-1185">Reference proteome</keyword>
<dbReference type="Pfam" id="PF00067">
    <property type="entry name" value="p450"/>
    <property type="match status" value="1"/>
</dbReference>
<comment type="caution">
    <text evidence="2">The sequence shown here is derived from an EMBL/GenBank/DDBJ whole genome shotgun (WGS) entry which is preliminary data.</text>
</comment>
<dbReference type="PANTHER" id="PTHR24305">
    <property type="entry name" value="CYTOCHROME P450"/>
    <property type="match status" value="1"/>
</dbReference>
<protein>
    <submittedName>
        <fullName evidence="2">Cytochrome P450 52A11</fullName>
    </submittedName>
</protein>
<evidence type="ECO:0000313" key="3">
    <source>
        <dbReference type="Proteomes" id="UP000799772"/>
    </source>
</evidence>
<dbReference type="PRINTS" id="PR00385">
    <property type="entry name" value="P450"/>
</dbReference>
<dbReference type="GO" id="GO:0016705">
    <property type="term" value="F:oxidoreductase activity, acting on paired donors, with incorporation or reduction of molecular oxygen"/>
    <property type="evidence" value="ECO:0007669"/>
    <property type="project" value="InterPro"/>
</dbReference>
<dbReference type="Gene3D" id="1.10.630.10">
    <property type="entry name" value="Cytochrome P450"/>
    <property type="match status" value="1"/>
</dbReference>
<keyword evidence="1" id="KW-0349">Heme</keyword>
<dbReference type="SUPFAM" id="SSF48264">
    <property type="entry name" value="Cytochrome P450"/>
    <property type="match status" value="1"/>
</dbReference>
<accession>A0A9P4MBP8</accession>
<dbReference type="GO" id="GO:0004497">
    <property type="term" value="F:monooxygenase activity"/>
    <property type="evidence" value="ECO:0007669"/>
    <property type="project" value="InterPro"/>
</dbReference>
<feature type="binding site" description="axial binding residue" evidence="1">
    <location>
        <position position="490"/>
    </location>
    <ligand>
        <name>heme</name>
        <dbReference type="ChEBI" id="CHEBI:30413"/>
    </ligand>
    <ligandPart>
        <name>Fe</name>
        <dbReference type="ChEBI" id="CHEBI:18248"/>
    </ligandPart>
</feature>
<dbReference type="OrthoDB" id="10029320at2759"/>
<dbReference type="Proteomes" id="UP000799772">
    <property type="component" value="Unassembled WGS sequence"/>
</dbReference>
<keyword evidence="1" id="KW-0408">Iron</keyword>
<evidence type="ECO:0000313" key="2">
    <source>
        <dbReference type="EMBL" id="KAF2104605.1"/>
    </source>
</evidence>
<comment type="cofactor">
    <cofactor evidence="1">
        <name>heme</name>
        <dbReference type="ChEBI" id="CHEBI:30413"/>
    </cofactor>
</comment>
<dbReference type="EMBL" id="ML978121">
    <property type="protein sequence ID" value="KAF2104605.1"/>
    <property type="molecule type" value="Genomic_DNA"/>
</dbReference>
<dbReference type="AlphaFoldDB" id="A0A9P4MBP8"/>
<dbReference type="GO" id="GO:0020037">
    <property type="term" value="F:heme binding"/>
    <property type="evidence" value="ECO:0007669"/>
    <property type="project" value="InterPro"/>
</dbReference>
<dbReference type="InterPro" id="IPR001128">
    <property type="entry name" value="Cyt_P450"/>
</dbReference>
<dbReference type="CDD" id="cd11051">
    <property type="entry name" value="CYP59-like"/>
    <property type="match status" value="1"/>
</dbReference>
<dbReference type="InterPro" id="IPR002401">
    <property type="entry name" value="Cyt_P450_E_grp-I"/>
</dbReference>
<sequence length="570" mass="63388">MYSYLLLIIPLLAIAAWYGYKRVVYLRYEQYKDFPSPPKSLIFGSLKALGEAVNAMPDKRMHTDHAFEKLFQDAGSPPLIFLDMRPVHYNVVVIRSHIIAEQLSRVSKNYPYSTPKSPTMGDLQPIIGEHSIISAQGEKWKALRRTFNAGFAPQYLIKLVPRIVDKTMTFLDLLDGFARSGQEFELMKLTINLTFDIIGAIAMDVDMTAQTSKPHPIVTTFAALQSSYTDYGWQWLQIGPVLRRRRRNAAAAVDTAIKDVVKEKFADVKRARDESKGMGKSARARSVLALGLEDTAELDPYTLDVVTHQIQSFLFAGHDTTAITLAWAFYSLSRTPHALAALRAELDEVLGPDVSPKAIAETLRERGEELMGRLTYTSAVIKETLRLFPPASSARMALPGSGLMVDVGDGKTLCLDGMVLYIAHALIQRDPAVYGANANDFVPERWLASGDVNTVSEEYSSTNADVNGADEGKKIPASAWRPFERGPRNCIGQELANLEARVILACAVRRYDFDKVGLGALEKGPDGKPVFEFGKEIYKVKDAQVFNIRQITSKPFDGMKIRVKFAEPRS</sequence>
<proteinExistence type="predicted"/>
<dbReference type="PANTHER" id="PTHR24305:SF222">
    <property type="entry name" value="CYTOCHROME P450 MONOOXYGENASE STCS"/>
    <property type="match status" value="1"/>
</dbReference>
<gene>
    <name evidence="2" type="ORF">NA57DRAFT_51424</name>
</gene>
<dbReference type="InterPro" id="IPR050121">
    <property type="entry name" value="Cytochrome_P450_monoxygenase"/>
</dbReference>
<name>A0A9P4MBP8_9PEZI</name>
<dbReference type="PRINTS" id="PR00463">
    <property type="entry name" value="EP450I"/>
</dbReference>
<dbReference type="InterPro" id="IPR036396">
    <property type="entry name" value="Cyt_P450_sf"/>
</dbReference>
<organism evidence="2 3">
    <name type="scientific">Rhizodiscina lignyota</name>
    <dbReference type="NCBI Taxonomy" id="1504668"/>
    <lineage>
        <taxon>Eukaryota</taxon>
        <taxon>Fungi</taxon>
        <taxon>Dikarya</taxon>
        <taxon>Ascomycota</taxon>
        <taxon>Pezizomycotina</taxon>
        <taxon>Dothideomycetes</taxon>
        <taxon>Pleosporomycetidae</taxon>
        <taxon>Aulographales</taxon>
        <taxon>Rhizodiscinaceae</taxon>
        <taxon>Rhizodiscina</taxon>
    </lineage>
</organism>
<dbReference type="GO" id="GO:0005506">
    <property type="term" value="F:iron ion binding"/>
    <property type="evidence" value="ECO:0007669"/>
    <property type="project" value="InterPro"/>
</dbReference>
<reference evidence="2" key="1">
    <citation type="journal article" date="2020" name="Stud. Mycol.">
        <title>101 Dothideomycetes genomes: a test case for predicting lifestyles and emergence of pathogens.</title>
        <authorList>
            <person name="Haridas S."/>
            <person name="Albert R."/>
            <person name="Binder M."/>
            <person name="Bloem J."/>
            <person name="Labutti K."/>
            <person name="Salamov A."/>
            <person name="Andreopoulos B."/>
            <person name="Baker S."/>
            <person name="Barry K."/>
            <person name="Bills G."/>
            <person name="Bluhm B."/>
            <person name="Cannon C."/>
            <person name="Castanera R."/>
            <person name="Culley D."/>
            <person name="Daum C."/>
            <person name="Ezra D."/>
            <person name="Gonzalez J."/>
            <person name="Henrissat B."/>
            <person name="Kuo A."/>
            <person name="Liang C."/>
            <person name="Lipzen A."/>
            <person name="Lutzoni F."/>
            <person name="Magnuson J."/>
            <person name="Mondo S."/>
            <person name="Nolan M."/>
            <person name="Ohm R."/>
            <person name="Pangilinan J."/>
            <person name="Park H.-J."/>
            <person name="Ramirez L."/>
            <person name="Alfaro M."/>
            <person name="Sun H."/>
            <person name="Tritt A."/>
            <person name="Yoshinaga Y."/>
            <person name="Zwiers L.-H."/>
            <person name="Turgeon B."/>
            <person name="Goodwin S."/>
            <person name="Spatafora J."/>
            <person name="Crous P."/>
            <person name="Grigoriev I."/>
        </authorList>
    </citation>
    <scope>NUCLEOTIDE SEQUENCE</scope>
    <source>
        <strain evidence="2">CBS 133067</strain>
    </source>
</reference>
<evidence type="ECO:0000256" key="1">
    <source>
        <dbReference type="PIRSR" id="PIRSR602401-1"/>
    </source>
</evidence>
<keyword evidence="1" id="KW-0479">Metal-binding</keyword>